<dbReference type="VEuPathDB" id="FungiDB:SI65_02764"/>
<keyword evidence="4" id="KW-1185">Reference proteome</keyword>
<organism evidence="3 4">
    <name type="scientific">Aspergillus cristatus</name>
    <name type="common">Chinese Fuzhuan brick tea-fermentation fungus</name>
    <name type="synonym">Eurotium cristatum</name>
    <dbReference type="NCBI Taxonomy" id="573508"/>
    <lineage>
        <taxon>Eukaryota</taxon>
        <taxon>Fungi</taxon>
        <taxon>Dikarya</taxon>
        <taxon>Ascomycota</taxon>
        <taxon>Pezizomycotina</taxon>
        <taxon>Eurotiomycetes</taxon>
        <taxon>Eurotiomycetidae</taxon>
        <taxon>Eurotiales</taxon>
        <taxon>Aspergillaceae</taxon>
        <taxon>Aspergillus</taxon>
        <taxon>Aspergillus subgen. Aspergillus</taxon>
    </lineage>
</organism>
<reference evidence="3 4" key="1">
    <citation type="journal article" date="2016" name="BMC Genomics">
        <title>Comparative genomic and transcriptomic analyses of the Fuzhuan brick tea-fermentation fungus Aspergillus cristatus.</title>
        <authorList>
            <person name="Ge Y."/>
            <person name="Wang Y."/>
            <person name="Liu Y."/>
            <person name="Tan Y."/>
            <person name="Ren X."/>
            <person name="Zhang X."/>
            <person name="Hyde K.D."/>
            <person name="Liu Y."/>
            <person name="Liu Z."/>
        </authorList>
    </citation>
    <scope>NUCLEOTIDE SEQUENCE [LARGE SCALE GENOMIC DNA]</scope>
    <source>
        <strain evidence="3 4">GZAAS20.1005</strain>
    </source>
</reference>
<dbReference type="InterPro" id="IPR018744">
    <property type="entry name" value="DUF2293"/>
</dbReference>
<evidence type="ECO:0000313" key="3">
    <source>
        <dbReference type="EMBL" id="ODM21920.1"/>
    </source>
</evidence>
<dbReference type="Proteomes" id="UP000094569">
    <property type="component" value="Unassembled WGS sequence"/>
</dbReference>
<feature type="domain" description="DUF2293" evidence="2">
    <location>
        <begin position="166"/>
        <end position="249"/>
    </location>
</feature>
<comment type="caution">
    <text evidence="3">The sequence shown here is derived from an EMBL/GenBank/DDBJ whole genome shotgun (WGS) entry which is preliminary data.</text>
</comment>
<dbReference type="OrthoDB" id="5381833at2759"/>
<evidence type="ECO:0000313" key="4">
    <source>
        <dbReference type="Proteomes" id="UP000094569"/>
    </source>
</evidence>
<dbReference type="PANTHER" id="PTHR38113">
    <property type="match status" value="1"/>
</dbReference>
<dbReference type="PANTHER" id="PTHR38113:SF2">
    <property type="entry name" value="DUF2293 DOMAIN-CONTAINING PROTEIN"/>
    <property type="match status" value="1"/>
</dbReference>
<accession>A0A1E3BLT6</accession>
<name>A0A1E3BLT6_ASPCR</name>
<evidence type="ECO:0000259" key="2">
    <source>
        <dbReference type="Pfam" id="PF10056"/>
    </source>
</evidence>
<dbReference type="Pfam" id="PF10056">
    <property type="entry name" value="DUF2293"/>
    <property type="match status" value="1"/>
</dbReference>
<dbReference type="AlphaFoldDB" id="A0A1E3BLT6"/>
<proteinExistence type="predicted"/>
<evidence type="ECO:0000256" key="1">
    <source>
        <dbReference type="SAM" id="MobiDB-lite"/>
    </source>
</evidence>
<sequence>MAPSRKKFSPRTPRKHINARKITKTPRSPTSILAQARKNNLIKALGINPTNQRQAKKYSKYKRGILPTSQEPFEQNCFEREPLPSGYVFVPKGDVYVTRHCRSKTRESRRVVYVVYNNAAKRTLGLRVPADIYSSVLHSAAATASSRANAVHLRDAKDSSRSRELLRSQFPLMPADSLETILDHAFLKGSGRVGRTGMKSDEHKADLAVEAHIRHMHTPYEELLNAGVDRREAREAVWETVKSIKMAWEGGGREITPLTLRGRSGADMDMDIIEVED</sequence>
<feature type="region of interest" description="Disordered" evidence="1">
    <location>
        <begin position="1"/>
        <end position="27"/>
    </location>
</feature>
<protein>
    <recommendedName>
        <fullName evidence="2">DUF2293 domain-containing protein</fullName>
    </recommendedName>
</protein>
<feature type="compositionally biased region" description="Basic residues" evidence="1">
    <location>
        <begin position="1"/>
        <end position="24"/>
    </location>
</feature>
<dbReference type="EMBL" id="JXNT01000002">
    <property type="protein sequence ID" value="ODM21920.1"/>
    <property type="molecule type" value="Genomic_DNA"/>
</dbReference>
<gene>
    <name evidence="3" type="ORF">SI65_02764</name>
</gene>